<sequence>MKKTLLAKEKALFPSPCMTPRASEPARVKSVTRDEIDLYWRMRRMVEEDHLLAAQKAAARIRAKTLKEDDYQRFEDSVKEMLNSTTSDEGTKEGKVEAHTSDDSIELWVGIKNWWTRSKFAYLNQPVIKSMMENSTPQCPASAVCSCYLSPAVMQFYHSSSIGIF</sequence>
<dbReference type="EMBL" id="CP136891">
    <property type="protein sequence ID" value="WOK98803.1"/>
    <property type="molecule type" value="Genomic_DNA"/>
</dbReference>
<accession>A0AAQ3K0F3</accession>
<organism evidence="1 2">
    <name type="scientific">Canna indica</name>
    <name type="common">Indian-shot</name>
    <dbReference type="NCBI Taxonomy" id="4628"/>
    <lineage>
        <taxon>Eukaryota</taxon>
        <taxon>Viridiplantae</taxon>
        <taxon>Streptophyta</taxon>
        <taxon>Embryophyta</taxon>
        <taxon>Tracheophyta</taxon>
        <taxon>Spermatophyta</taxon>
        <taxon>Magnoliopsida</taxon>
        <taxon>Liliopsida</taxon>
        <taxon>Zingiberales</taxon>
        <taxon>Cannaceae</taxon>
        <taxon>Canna</taxon>
    </lineage>
</organism>
<name>A0AAQ3K0F3_9LILI</name>
<dbReference type="PANTHER" id="PTHR33872">
    <property type="entry name" value="DNA POLYMERASE EPSILON CATALYTIC SUBUNIT A"/>
    <property type="match status" value="1"/>
</dbReference>
<dbReference type="PANTHER" id="PTHR33872:SF7">
    <property type="entry name" value="OSJNBA0084K11.10-LIKE PROTEIN"/>
    <property type="match status" value="1"/>
</dbReference>
<dbReference type="Proteomes" id="UP001327560">
    <property type="component" value="Chromosome 2"/>
</dbReference>
<dbReference type="AlphaFoldDB" id="A0AAQ3K0F3"/>
<reference evidence="1 2" key="1">
    <citation type="submission" date="2023-10" db="EMBL/GenBank/DDBJ databases">
        <title>Chromosome-scale genome assembly provides insights into flower coloration mechanisms of Canna indica.</title>
        <authorList>
            <person name="Li C."/>
        </authorList>
    </citation>
    <scope>NUCLEOTIDE SEQUENCE [LARGE SCALE GENOMIC DNA]</scope>
    <source>
        <tissue evidence="1">Flower</tissue>
    </source>
</reference>
<evidence type="ECO:0000313" key="2">
    <source>
        <dbReference type="Proteomes" id="UP001327560"/>
    </source>
</evidence>
<evidence type="ECO:0000313" key="1">
    <source>
        <dbReference type="EMBL" id="WOK98803.1"/>
    </source>
</evidence>
<protein>
    <submittedName>
        <fullName evidence="1">Uncharacterized protein</fullName>
    </submittedName>
</protein>
<gene>
    <name evidence="1" type="ORF">Cni_G07515</name>
</gene>
<proteinExistence type="predicted"/>
<keyword evidence="2" id="KW-1185">Reference proteome</keyword>